<evidence type="ECO:0000313" key="1">
    <source>
        <dbReference type="EMBL" id="GBL96051.1"/>
    </source>
</evidence>
<dbReference type="PANTHER" id="PTHR46888:SF1">
    <property type="entry name" value="RIBONUCLEASE H"/>
    <property type="match status" value="1"/>
</dbReference>
<dbReference type="EMBL" id="BGPR01000116">
    <property type="protein sequence ID" value="GBL96051.1"/>
    <property type="molecule type" value="Genomic_DNA"/>
</dbReference>
<dbReference type="InterPro" id="IPR038269">
    <property type="entry name" value="SCAN_sf"/>
</dbReference>
<reference evidence="1 2" key="1">
    <citation type="journal article" date="2019" name="Sci. Rep.">
        <title>Orb-weaving spider Araneus ventricosus genome elucidates the spidroin gene catalogue.</title>
        <authorList>
            <person name="Kono N."/>
            <person name="Nakamura H."/>
            <person name="Ohtoshi R."/>
            <person name="Moran D.A.P."/>
            <person name="Shinohara A."/>
            <person name="Yoshida Y."/>
            <person name="Fujiwara M."/>
            <person name="Mori M."/>
            <person name="Tomita M."/>
            <person name="Arakawa K."/>
        </authorList>
    </citation>
    <scope>NUCLEOTIDE SEQUENCE [LARGE SCALE GENOMIC DNA]</scope>
</reference>
<organism evidence="1 2">
    <name type="scientific">Araneus ventricosus</name>
    <name type="common">Orbweaver spider</name>
    <name type="synonym">Epeira ventricosa</name>
    <dbReference type="NCBI Taxonomy" id="182803"/>
    <lineage>
        <taxon>Eukaryota</taxon>
        <taxon>Metazoa</taxon>
        <taxon>Ecdysozoa</taxon>
        <taxon>Arthropoda</taxon>
        <taxon>Chelicerata</taxon>
        <taxon>Arachnida</taxon>
        <taxon>Araneae</taxon>
        <taxon>Araneomorphae</taxon>
        <taxon>Entelegynae</taxon>
        <taxon>Araneoidea</taxon>
        <taxon>Araneidae</taxon>
        <taxon>Araneus</taxon>
    </lineage>
</organism>
<name>A0A4Y2BUV4_ARAVE</name>
<evidence type="ECO:0000313" key="2">
    <source>
        <dbReference type="Proteomes" id="UP000499080"/>
    </source>
</evidence>
<keyword evidence="2" id="KW-1185">Reference proteome</keyword>
<dbReference type="OrthoDB" id="6509498at2759"/>
<dbReference type="Gene3D" id="1.10.4020.10">
    <property type="entry name" value="DNA breaking-rejoining enzymes"/>
    <property type="match status" value="1"/>
</dbReference>
<dbReference type="AlphaFoldDB" id="A0A4Y2BUV4"/>
<proteinExistence type="predicted"/>
<gene>
    <name evidence="1" type="ORF">AVEN_200006_1</name>
</gene>
<protein>
    <submittedName>
        <fullName evidence="1">Uncharacterized protein</fullName>
    </submittedName>
</protein>
<sequence length="249" mass="29627">MAFWGKALKSDLQKLEKSLGIEVRAIEIKKTIPEEREAKRILDEKELENAFHLKKLQLELENKSKPSETVPLAKPKLEMRHLMQKFDPKEISLYLVLFERQARRVQRFNNHTKSTDGNWADFLYELRNYFEEWLKGLEVKTFAELSDLIVTEQIKIRVPWEVKEHLIDEWVEIKKPEILAKRMDAYDSVRSLWKKKPYSGSLKERFSTWKAKSPIESKASLPVKKEEHGVKKSTTNTEDFEKRTFRCYK</sequence>
<accession>A0A4Y2BUV4</accession>
<comment type="caution">
    <text evidence="1">The sequence shown here is derived from an EMBL/GenBank/DDBJ whole genome shotgun (WGS) entry which is preliminary data.</text>
</comment>
<dbReference type="SUPFAM" id="SSF47353">
    <property type="entry name" value="Retrovirus capsid dimerization domain-like"/>
    <property type="match status" value="1"/>
</dbReference>
<dbReference type="Proteomes" id="UP000499080">
    <property type="component" value="Unassembled WGS sequence"/>
</dbReference>
<dbReference type="PANTHER" id="PTHR46888">
    <property type="entry name" value="ZINC KNUCKLE DOMAINCONTAINING PROTEIN-RELATED"/>
    <property type="match status" value="1"/>
</dbReference>